<evidence type="ECO:0000256" key="2">
    <source>
        <dbReference type="SAM" id="MobiDB-lite"/>
    </source>
</evidence>
<dbReference type="AlphaFoldDB" id="A0AAU8A1C0"/>
<gene>
    <name evidence="3" type="ORF">NKE59_05630</name>
</gene>
<evidence type="ECO:0000256" key="1">
    <source>
        <dbReference type="SAM" id="Coils"/>
    </source>
</evidence>
<feature type="region of interest" description="Disordered" evidence="2">
    <location>
        <begin position="90"/>
        <end position="113"/>
    </location>
</feature>
<feature type="region of interest" description="Disordered" evidence="2">
    <location>
        <begin position="147"/>
        <end position="167"/>
    </location>
</feature>
<evidence type="ECO:0000313" key="3">
    <source>
        <dbReference type="EMBL" id="XCC56982.1"/>
    </source>
</evidence>
<feature type="coiled-coil region" evidence="1">
    <location>
        <begin position="50"/>
        <end position="77"/>
    </location>
</feature>
<keyword evidence="1" id="KW-0175">Coiled coil</keyword>
<dbReference type="InterPro" id="IPR018648">
    <property type="entry name" value="DUF2076"/>
</dbReference>
<proteinExistence type="predicted"/>
<name>A0AAU8A1C0_9BURK</name>
<reference evidence="3" key="1">
    <citation type="submission" date="2022-06" db="EMBL/GenBank/DDBJ databases">
        <title>New Polynucleobacter species.</title>
        <authorList>
            <person name="Hahn M.W."/>
        </authorList>
    </citation>
    <scope>NUCLEOTIDE SEQUENCE</scope>
    <source>
        <strain evidence="3">UK-FUSCHL-C3</strain>
    </source>
</reference>
<dbReference type="RefSeq" id="WP_353437986.1">
    <property type="nucleotide sequence ID" value="NZ_CP099959.1"/>
</dbReference>
<accession>A0AAU8A1C0</accession>
<protein>
    <submittedName>
        <fullName evidence="3">DUF2076 family protein</fullName>
    </submittedName>
</protein>
<organism evidence="3">
    <name type="scientific">Polynucleobacter sp. UK-FUSCHL-C3</name>
    <dbReference type="NCBI Taxonomy" id="2955208"/>
    <lineage>
        <taxon>Bacteria</taxon>
        <taxon>Pseudomonadati</taxon>
        <taxon>Pseudomonadota</taxon>
        <taxon>Betaproteobacteria</taxon>
        <taxon>Burkholderiales</taxon>
        <taxon>Burkholderiaceae</taxon>
        <taxon>Polynucleobacter</taxon>
    </lineage>
</organism>
<dbReference type="EMBL" id="CP099959">
    <property type="protein sequence ID" value="XCC56982.1"/>
    <property type="molecule type" value="Genomic_DNA"/>
</dbReference>
<dbReference type="Pfam" id="PF09849">
    <property type="entry name" value="DUF2076"/>
    <property type="match status" value="1"/>
</dbReference>
<sequence length="188" mass="19711">MNPNEKEMLENFLKQLKATQTVQKDSEANELIVESTKHQADAAYLLVQRAMGLELALQVAQKQIAELQAQVAGKSNASFLGDNNSWGRAASPATSNNAISPARPSGAPAAQPSAWGSGMLGTIATTAVGVVAGSMLYQGIQSMLGHQQSPAHSDSLSSIGNNDMHTASYDQNQDLADFDSDFGGDGFA</sequence>
<feature type="compositionally biased region" description="Polar residues" evidence="2">
    <location>
        <begin position="90"/>
        <end position="99"/>
    </location>
</feature>